<feature type="transmembrane region" description="Helical" evidence="7">
    <location>
        <begin position="139"/>
        <end position="162"/>
    </location>
</feature>
<dbReference type="InterPro" id="IPR032816">
    <property type="entry name" value="VTT_dom"/>
</dbReference>
<reference evidence="9 10" key="1">
    <citation type="journal article" date="2019" name="Int. J. Syst. Evol. Microbiol.">
        <title>Streptomyces cadmiisoli sp. nov., a novel actinomycete isolated from cadmium-contaminated soil.</title>
        <authorList>
            <person name="Li K."/>
            <person name="Tang X."/>
            <person name="Zhao J."/>
            <person name="Guo Y."/>
            <person name="Tang Y."/>
            <person name="Gao J."/>
        </authorList>
    </citation>
    <scope>NUCLEOTIDE SEQUENCE [LARGE SCALE GENOMIC DNA]</scope>
    <source>
        <strain evidence="9 10">ZFG47</strain>
    </source>
</reference>
<organism evidence="9 10">
    <name type="scientific">Streptomyces cadmiisoli</name>
    <dbReference type="NCBI Taxonomy" id="2184053"/>
    <lineage>
        <taxon>Bacteria</taxon>
        <taxon>Bacillati</taxon>
        <taxon>Actinomycetota</taxon>
        <taxon>Actinomycetes</taxon>
        <taxon>Kitasatosporales</taxon>
        <taxon>Streptomycetaceae</taxon>
        <taxon>Streptomyces</taxon>
        <taxon>Streptomyces aurantiacus group</taxon>
    </lineage>
</organism>
<dbReference type="EMBL" id="CP030073">
    <property type="protein sequence ID" value="AWW41353.1"/>
    <property type="molecule type" value="Genomic_DNA"/>
</dbReference>
<evidence type="ECO:0000313" key="9">
    <source>
        <dbReference type="EMBL" id="AWW41353.1"/>
    </source>
</evidence>
<evidence type="ECO:0000256" key="6">
    <source>
        <dbReference type="ARBA" id="ARBA00023136"/>
    </source>
</evidence>
<evidence type="ECO:0000256" key="5">
    <source>
        <dbReference type="ARBA" id="ARBA00022989"/>
    </source>
</evidence>
<evidence type="ECO:0000256" key="7">
    <source>
        <dbReference type="RuleBase" id="RU367016"/>
    </source>
</evidence>
<dbReference type="InterPro" id="IPR032818">
    <property type="entry name" value="DedA-like"/>
</dbReference>
<feature type="transmembrane region" description="Helical" evidence="7">
    <location>
        <begin position="12"/>
        <end position="34"/>
    </location>
</feature>
<proteinExistence type="inferred from homology"/>
<dbReference type="AlphaFoldDB" id="A0A2Z4JAE5"/>
<dbReference type="KEGG" id="scad:DN051_35655"/>
<keyword evidence="4 7" id="KW-0812">Transmembrane</keyword>
<dbReference type="RefSeq" id="WP_112440765.1">
    <property type="nucleotide sequence ID" value="NZ_CP030073.1"/>
</dbReference>
<dbReference type="Pfam" id="PF09335">
    <property type="entry name" value="VTT_dom"/>
    <property type="match status" value="1"/>
</dbReference>
<comment type="subcellular location">
    <subcellularLocation>
        <location evidence="1 7">Cell membrane</location>
        <topology evidence="1 7">Multi-pass membrane protein</topology>
    </subcellularLocation>
</comment>
<feature type="transmembrane region" description="Helical" evidence="7">
    <location>
        <begin position="168"/>
        <end position="191"/>
    </location>
</feature>
<evidence type="ECO:0000256" key="4">
    <source>
        <dbReference type="ARBA" id="ARBA00022692"/>
    </source>
</evidence>
<gene>
    <name evidence="9" type="ORF">DN051_35655</name>
</gene>
<dbReference type="GO" id="GO:0005886">
    <property type="term" value="C:plasma membrane"/>
    <property type="evidence" value="ECO:0007669"/>
    <property type="project" value="UniProtKB-SubCell"/>
</dbReference>
<evidence type="ECO:0000256" key="3">
    <source>
        <dbReference type="ARBA" id="ARBA00022475"/>
    </source>
</evidence>
<evidence type="ECO:0000256" key="1">
    <source>
        <dbReference type="ARBA" id="ARBA00004651"/>
    </source>
</evidence>
<accession>A0A2Z4JAE5</accession>
<evidence type="ECO:0000256" key="2">
    <source>
        <dbReference type="ARBA" id="ARBA00010792"/>
    </source>
</evidence>
<sequence length="215" mass="22585">MDLDALIEAAGWWSYLIVFAVTVGETSAFVGLLVPGETVILLAAALAGRGDLDPVALAVAVVAGGILGDNAGYALGRRCRRRPRKARRPRPRLDPHVRRSQEFLVRHGGTAVFTGRFIGFVRAFLPFAAGASATPYRRFFVFSSLASIVWGIGSVLLGYFAGAAATEFLHSAGLLSVLAAAVAALAILAGLRTFRRRRRSAGGASVRPGQPTGPG</sequence>
<keyword evidence="10" id="KW-1185">Reference proteome</keyword>
<keyword evidence="6 7" id="KW-0472">Membrane</keyword>
<evidence type="ECO:0000259" key="8">
    <source>
        <dbReference type="Pfam" id="PF09335"/>
    </source>
</evidence>
<dbReference type="PANTHER" id="PTHR30353:SF15">
    <property type="entry name" value="INNER MEMBRANE PROTEIN YABI"/>
    <property type="match status" value="1"/>
</dbReference>
<dbReference type="PANTHER" id="PTHR30353">
    <property type="entry name" value="INNER MEMBRANE PROTEIN DEDA-RELATED"/>
    <property type="match status" value="1"/>
</dbReference>
<feature type="domain" description="VTT" evidence="8">
    <location>
        <begin position="34"/>
        <end position="159"/>
    </location>
</feature>
<dbReference type="Proteomes" id="UP000249616">
    <property type="component" value="Chromosome"/>
</dbReference>
<evidence type="ECO:0000313" key="10">
    <source>
        <dbReference type="Proteomes" id="UP000249616"/>
    </source>
</evidence>
<keyword evidence="3 7" id="KW-1003">Cell membrane</keyword>
<feature type="transmembrane region" description="Helical" evidence="7">
    <location>
        <begin position="54"/>
        <end position="75"/>
    </location>
</feature>
<protein>
    <submittedName>
        <fullName evidence="9">DedA family protein</fullName>
    </submittedName>
</protein>
<name>A0A2Z4JAE5_9ACTN</name>
<keyword evidence="5 7" id="KW-1133">Transmembrane helix</keyword>
<comment type="similarity">
    <text evidence="2 7">Belongs to the DedA family.</text>
</comment>